<evidence type="ECO:0000313" key="3">
    <source>
        <dbReference type="Proteomes" id="UP000199392"/>
    </source>
</evidence>
<protein>
    <submittedName>
        <fullName evidence="2">Uncharacterized protein</fullName>
    </submittedName>
</protein>
<gene>
    <name evidence="2" type="ORF">SAMN04488050_11061</name>
</gene>
<dbReference type="Proteomes" id="UP000199392">
    <property type="component" value="Unassembled WGS sequence"/>
</dbReference>
<feature type="region of interest" description="Disordered" evidence="1">
    <location>
        <begin position="45"/>
        <end position="68"/>
    </location>
</feature>
<name>A0A1I6V8I3_9RHOB</name>
<evidence type="ECO:0000256" key="1">
    <source>
        <dbReference type="SAM" id="MobiDB-lite"/>
    </source>
</evidence>
<organism evidence="2 3">
    <name type="scientific">Alloyangia pacifica</name>
    <dbReference type="NCBI Taxonomy" id="311180"/>
    <lineage>
        <taxon>Bacteria</taxon>
        <taxon>Pseudomonadati</taxon>
        <taxon>Pseudomonadota</taxon>
        <taxon>Alphaproteobacteria</taxon>
        <taxon>Rhodobacterales</taxon>
        <taxon>Roseobacteraceae</taxon>
        <taxon>Alloyangia</taxon>
    </lineage>
</organism>
<feature type="region of interest" description="Disordered" evidence="1">
    <location>
        <begin position="1"/>
        <end position="20"/>
    </location>
</feature>
<sequence length="68" mass="6991">MIDKRPLPLASQEVTDPTAPLAAGAEGLRASLFSKYADPVPATGTPADPFARYGAPENDADGSVEAYA</sequence>
<dbReference type="AlphaFoldDB" id="A0A1I6V8I3"/>
<keyword evidence="3" id="KW-1185">Reference proteome</keyword>
<evidence type="ECO:0000313" key="2">
    <source>
        <dbReference type="EMBL" id="SFT09937.1"/>
    </source>
</evidence>
<dbReference type="EMBL" id="FOZW01000010">
    <property type="protein sequence ID" value="SFT09937.1"/>
    <property type="molecule type" value="Genomic_DNA"/>
</dbReference>
<reference evidence="3" key="1">
    <citation type="submission" date="2016-10" db="EMBL/GenBank/DDBJ databases">
        <authorList>
            <person name="Varghese N."/>
            <person name="Submissions S."/>
        </authorList>
    </citation>
    <scope>NUCLEOTIDE SEQUENCE [LARGE SCALE GENOMIC DNA]</scope>
    <source>
        <strain evidence="3">DSM 26894</strain>
    </source>
</reference>
<dbReference type="OrthoDB" id="9951869at2"/>
<dbReference type="RefSeq" id="WP_092427873.1">
    <property type="nucleotide sequence ID" value="NZ_FNCL01000010.1"/>
</dbReference>
<proteinExistence type="predicted"/>
<dbReference type="STRING" id="311180.SAMN04488050_11061"/>
<accession>A0A1I6V8I3</accession>